<feature type="compositionally biased region" description="Polar residues" evidence="1">
    <location>
        <begin position="1"/>
        <end position="10"/>
    </location>
</feature>
<evidence type="ECO:0000313" key="2">
    <source>
        <dbReference type="EMBL" id="KAK9699912.1"/>
    </source>
</evidence>
<feature type="region of interest" description="Disordered" evidence="1">
    <location>
        <begin position="193"/>
        <end position="223"/>
    </location>
</feature>
<protein>
    <recommendedName>
        <fullName evidence="4">Serine-rich protein-like protein</fullName>
    </recommendedName>
</protein>
<evidence type="ECO:0000256" key="1">
    <source>
        <dbReference type="SAM" id="MobiDB-lite"/>
    </source>
</evidence>
<dbReference type="EMBL" id="JBDFQZ010000008">
    <property type="protein sequence ID" value="KAK9699912.1"/>
    <property type="molecule type" value="Genomic_DNA"/>
</dbReference>
<gene>
    <name evidence="2" type="ORF">RND81_08G203700</name>
</gene>
<dbReference type="PANTHER" id="PTHR33132:SF135">
    <property type="entry name" value="OS02G0799700 PROTEIN"/>
    <property type="match status" value="1"/>
</dbReference>
<feature type="compositionally biased region" description="Low complexity" evidence="1">
    <location>
        <begin position="19"/>
        <end position="31"/>
    </location>
</feature>
<dbReference type="AlphaFoldDB" id="A0AAW1JA90"/>
<proteinExistence type="predicted"/>
<evidence type="ECO:0000313" key="3">
    <source>
        <dbReference type="Proteomes" id="UP001443914"/>
    </source>
</evidence>
<evidence type="ECO:0008006" key="4">
    <source>
        <dbReference type="Google" id="ProtNLM"/>
    </source>
</evidence>
<organism evidence="2 3">
    <name type="scientific">Saponaria officinalis</name>
    <name type="common">Common soapwort</name>
    <name type="synonym">Lychnis saponaria</name>
    <dbReference type="NCBI Taxonomy" id="3572"/>
    <lineage>
        <taxon>Eukaryota</taxon>
        <taxon>Viridiplantae</taxon>
        <taxon>Streptophyta</taxon>
        <taxon>Embryophyta</taxon>
        <taxon>Tracheophyta</taxon>
        <taxon>Spermatophyta</taxon>
        <taxon>Magnoliopsida</taxon>
        <taxon>eudicotyledons</taxon>
        <taxon>Gunneridae</taxon>
        <taxon>Pentapetalae</taxon>
        <taxon>Caryophyllales</taxon>
        <taxon>Caryophyllaceae</taxon>
        <taxon>Caryophylleae</taxon>
        <taxon>Saponaria</taxon>
    </lineage>
</organism>
<keyword evidence="3" id="KW-1185">Reference proteome</keyword>
<accession>A0AAW1JA90</accession>
<comment type="caution">
    <text evidence="2">The sequence shown here is derived from an EMBL/GenBank/DDBJ whole genome shotgun (WGS) entry which is preliminary data.</text>
</comment>
<dbReference type="Proteomes" id="UP001443914">
    <property type="component" value="Unassembled WGS sequence"/>
</dbReference>
<feature type="region of interest" description="Disordered" evidence="1">
    <location>
        <begin position="1"/>
        <end position="31"/>
    </location>
</feature>
<name>A0AAW1JA90_SAPOF</name>
<dbReference type="PANTHER" id="PTHR33132">
    <property type="entry name" value="OSJNBB0118P14.9 PROTEIN"/>
    <property type="match status" value="1"/>
</dbReference>
<sequence>MAASSKSRSNAPVLPLTFSFPSQPSDSSSSPSSLASLPSTFAYSSSSSMTSSIFHRASSPTRVNLSHSTTAATAAAANAFRISLNNRSLSPNARASTVSRSPHFPAKFPTKFPVKFPAKKTCMCSPTSHPGSFRCAIHRNNDHNSRESSRSSISCSPMRLNLRRSAMTNSLVRIGTVEGDWVRRALTALIRPSSHQQRRRGEFRPRPSRLSIMSTAIDDDDDL</sequence>
<reference evidence="2" key="1">
    <citation type="submission" date="2024-03" db="EMBL/GenBank/DDBJ databases">
        <title>WGS assembly of Saponaria officinalis var. Norfolk2.</title>
        <authorList>
            <person name="Jenkins J."/>
            <person name="Shu S."/>
            <person name="Grimwood J."/>
            <person name="Barry K."/>
            <person name="Goodstein D."/>
            <person name="Schmutz J."/>
            <person name="Leebens-Mack J."/>
            <person name="Osbourn A."/>
        </authorList>
    </citation>
    <scope>NUCLEOTIDE SEQUENCE [LARGE SCALE GENOMIC DNA]</scope>
    <source>
        <strain evidence="2">JIC</strain>
    </source>
</reference>